<gene>
    <name evidence="1" type="ORF">VBRA1451_LOCUS1914</name>
</gene>
<dbReference type="AlphaFoldDB" id="A0A7S1JKV2"/>
<dbReference type="PROSITE" id="PS51257">
    <property type="entry name" value="PROKAR_LIPOPROTEIN"/>
    <property type="match status" value="1"/>
</dbReference>
<sequence length="99" mass="10466">MITNMRTEIRLRLTLSIAATGGCCCCHLVLKVLALSVPLSLSSWPPPAAVGPVCVPRCKLQLLKLVTAMPASSVKSFLRPTAAAALMDEETPLVPPILT</sequence>
<proteinExistence type="predicted"/>
<organism evidence="1">
    <name type="scientific">Vitrella brassicaformis</name>
    <dbReference type="NCBI Taxonomy" id="1169539"/>
    <lineage>
        <taxon>Eukaryota</taxon>
        <taxon>Sar</taxon>
        <taxon>Alveolata</taxon>
        <taxon>Colpodellida</taxon>
        <taxon>Vitrellaceae</taxon>
        <taxon>Vitrella</taxon>
    </lineage>
</organism>
<name>A0A7S1JKV2_9ALVE</name>
<evidence type="ECO:0000313" key="1">
    <source>
        <dbReference type="EMBL" id="CAD9046860.1"/>
    </source>
</evidence>
<protein>
    <submittedName>
        <fullName evidence="1">Uncharacterized protein</fullName>
    </submittedName>
</protein>
<accession>A0A7S1JKV2</accession>
<reference evidence="1" key="1">
    <citation type="submission" date="2021-01" db="EMBL/GenBank/DDBJ databases">
        <authorList>
            <person name="Corre E."/>
            <person name="Pelletier E."/>
            <person name="Niang G."/>
            <person name="Scheremetjew M."/>
            <person name="Finn R."/>
            <person name="Kale V."/>
            <person name="Holt S."/>
            <person name="Cochrane G."/>
            <person name="Meng A."/>
            <person name="Brown T."/>
            <person name="Cohen L."/>
        </authorList>
    </citation>
    <scope>NUCLEOTIDE SEQUENCE</scope>
    <source>
        <strain evidence="1">CCMP3346</strain>
    </source>
</reference>
<dbReference type="EMBL" id="HBGB01003281">
    <property type="protein sequence ID" value="CAD9046860.1"/>
    <property type="molecule type" value="Transcribed_RNA"/>
</dbReference>